<proteinExistence type="predicted"/>
<name>A0AA43QH48_9LECA</name>
<evidence type="ECO:0000259" key="2">
    <source>
        <dbReference type="PROSITE" id="PS50090"/>
    </source>
</evidence>
<dbReference type="PROSITE" id="PS50090">
    <property type="entry name" value="MYB_LIKE"/>
    <property type="match status" value="1"/>
</dbReference>
<evidence type="ECO:0000313" key="3">
    <source>
        <dbReference type="EMBL" id="MDI1485269.1"/>
    </source>
</evidence>
<dbReference type="EMBL" id="JAPUFD010000001">
    <property type="protein sequence ID" value="MDI1485269.1"/>
    <property type="molecule type" value="Genomic_DNA"/>
</dbReference>
<gene>
    <name evidence="3" type="ORF">OHK93_000406</name>
</gene>
<feature type="domain" description="Myb-like" evidence="2">
    <location>
        <begin position="279"/>
        <end position="326"/>
    </location>
</feature>
<accession>A0AA43QH48</accession>
<evidence type="ECO:0000313" key="4">
    <source>
        <dbReference type="Proteomes" id="UP001161017"/>
    </source>
</evidence>
<comment type="caution">
    <text evidence="3">The sequence shown here is derived from an EMBL/GenBank/DDBJ whole genome shotgun (WGS) entry which is preliminary data.</text>
</comment>
<feature type="compositionally biased region" description="Polar residues" evidence="1">
    <location>
        <begin position="131"/>
        <end position="143"/>
    </location>
</feature>
<protein>
    <recommendedName>
        <fullName evidence="2">Myb-like domain-containing protein</fullName>
    </recommendedName>
</protein>
<organism evidence="3 4">
    <name type="scientific">Ramalina farinacea</name>
    <dbReference type="NCBI Taxonomy" id="258253"/>
    <lineage>
        <taxon>Eukaryota</taxon>
        <taxon>Fungi</taxon>
        <taxon>Dikarya</taxon>
        <taxon>Ascomycota</taxon>
        <taxon>Pezizomycotina</taxon>
        <taxon>Lecanoromycetes</taxon>
        <taxon>OSLEUM clade</taxon>
        <taxon>Lecanoromycetidae</taxon>
        <taxon>Lecanorales</taxon>
        <taxon>Lecanorineae</taxon>
        <taxon>Ramalinaceae</taxon>
        <taxon>Ramalina</taxon>
    </lineage>
</organism>
<reference evidence="3" key="1">
    <citation type="journal article" date="2023" name="Genome Biol. Evol.">
        <title>First Whole Genome Sequence and Flow Cytometry Genome Size Data for the Lichen-Forming Fungus Ramalina farinacea (Ascomycota).</title>
        <authorList>
            <person name="Llewellyn T."/>
            <person name="Mian S."/>
            <person name="Hill R."/>
            <person name="Leitch I.J."/>
            <person name="Gaya E."/>
        </authorList>
    </citation>
    <scope>NUCLEOTIDE SEQUENCE</scope>
    <source>
        <strain evidence="3">LIQ254RAFAR</strain>
    </source>
</reference>
<feature type="region of interest" description="Disordered" evidence="1">
    <location>
        <begin position="57"/>
        <end position="143"/>
    </location>
</feature>
<keyword evidence="4" id="KW-1185">Reference proteome</keyword>
<sequence>MTIVYAPRPCRALLISVVASNAQRQREAVDSLLKEEFEHIKAGLYERIEKEGQFELPTSSKFNRRRRAHLKPKPASNGLPESRYRPITSFQPINVVGESSYGDPPSMTGSSQSGLDSPYHLQPSPPMLESQCKTSESQSPDTPQHSLLVALQNVNLTNGIATPVTPGRGISARQLKHKFNESSGRHRVGEQDPENREIYRLRQECHLEFHEIANILSRKRAKTGQKTKMTSNAVYSRYKRNGPLIAAADGKDFEPIDKDRKKSNGKEIAFARPVKVVGFDEHEDRLLVQAVKDINDQRWELVAKRLQDLGGGMHDAEKCALRYDRI</sequence>
<dbReference type="InterPro" id="IPR001005">
    <property type="entry name" value="SANT/Myb"/>
</dbReference>
<dbReference type="AlphaFoldDB" id="A0AA43QH48"/>
<evidence type="ECO:0000256" key="1">
    <source>
        <dbReference type="SAM" id="MobiDB-lite"/>
    </source>
</evidence>
<dbReference type="Proteomes" id="UP001161017">
    <property type="component" value="Unassembled WGS sequence"/>
</dbReference>
<feature type="compositionally biased region" description="Basic residues" evidence="1">
    <location>
        <begin position="62"/>
        <end position="72"/>
    </location>
</feature>
<dbReference type="CDD" id="cd00167">
    <property type="entry name" value="SANT"/>
    <property type="match status" value="1"/>
</dbReference>